<organism evidence="3 4">
    <name type="scientific">Thalassiosira oceanica</name>
    <name type="common">Marine diatom</name>
    <dbReference type="NCBI Taxonomy" id="159749"/>
    <lineage>
        <taxon>Eukaryota</taxon>
        <taxon>Sar</taxon>
        <taxon>Stramenopiles</taxon>
        <taxon>Ochrophyta</taxon>
        <taxon>Bacillariophyta</taxon>
        <taxon>Coscinodiscophyceae</taxon>
        <taxon>Thalassiosirophycidae</taxon>
        <taxon>Thalassiosirales</taxon>
        <taxon>Thalassiosiraceae</taxon>
        <taxon>Thalassiosira</taxon>
    </lineage>
</organism>
<feature type="compositionally biased region" description="Low complexity" evidence="1">
    <location>
        <begin position="1"/>
        <end position="17"/>
    </location>
</feature>
<dbReference type="OrthoDB" id="952271at2759"/>
<dbReference type="InterPro" id="IPR007863">
    <property type="entry name" value="Peptidase_M16_C"/>
</dbReference>
<dbReference type="PANTHER" id="PTHR43690">
    <property type="entry name" value="NARDILYSIN"/>
    <property type="match status" value="1"/>
</dbReference>
<accession>K0TGU5</accession>
<dbReference type="EMBL" id="AGNL01005148">
    <property type="protein sequence ID" value="EJK72886.1"/>
    <property type="molecule type" value="Genomic_DNA"/>
</dbReference>
<keyword evidence="4" id="KW-1185">Reference proteome</keyword>
<feature type="region of interest" description="Disordered" evidence="1">
    <location>
        <begin position="1"/>
        <end position="32"/>
    </location>
</feature>
<evidence type="ECO:0000256" key="1">
    <source>
        <dbReference type="SAM" id="MobiDB-lite"/>
    </source>
</evidence>
<dbReference type="PANTHER" id="PTHR43690:SF33">
    <property type="entry name" value="STROMAL PROCESSING PEPTIDASE, CHLOROPLASTIC"/>
    <property type="match status" value="1"/>
</dbReference>
<evidence type="ECO:0000313" key="3">
    <source>
        <dbReference type="EMBL" id="EJK72886.1"/>
    </source>
</evidence>
<dbReference type="Pfam" id="PF05193">
    <property type="entry name" value="Peptidase_M16_C"/>
    <property type="match status" value="1"/>
</dbReference>
<dbReference type="eggNOG" id="KOG0959">
    <property type="taxonomic scope" value="Eukaryota"/>
</dbReference>
<dbReference type="Gene3D" id="3.30.830.10">
    <property type="entry name" value="Metalloenzyme, LuxS/M16 peptidase-like"/>
    <property type="match status" value="2"/>
</dbReference>
<name>K0TGU5_THAOC</name>
<sequence>RPTGSPGRSPSGASRTGYGWGSTQNPAESQRGHLRIVAPGGRDAERRLGFPDGSLAVGARAMQEGGSFGRFTREQVELFAVDHLIMVEINCNEEALTMDFVFPTTNVGNTGYGDDKRLGITGTESVLQIVREILVEFNWEEDALGRSKQSYRTAHESLGKSLEGYSTEMIMDAVASGDSRFLSIDVDTVNAVTLEDAKNAVMSQLMPKDIEISVSGDFVVNDVMDMILKYLGTVPADANSEYQVKDKDGDVKPTEFNAVPALGLPGKHLDIELEDSDPRAVAYVAGASPNAWGFLSDGTTVAERVSAADKRASDYDKQRRAHPLFANAALSLVSEIANRRLFSTVRERKQLTYDANFSLTGFERMKGGWFLVTVTASKEKAQAALDACKETLEALRTTNPISPDNLESAKRVVLNRHEGELRTSQYWSTMMSGIQEESVPLKGPLSVTDYHAVIESLTTRDLQLTLECMGLEEKELYTAIGRTVQTEGTVVDDIVRASPMAGMGRGGALMN</sequence>
<reference evidence="3 4" key="1">
    <citation type="journal article" date="2012" name="Genome Biol.">
        <title>Genome and low-iron response of an oceanic diatom adapted to chronic iron limitation.</title>
        <authorList>
            <person name="Lommer M."/>
            <person name="Specht M."/>
            <person name="Roy A.S."/>
            <person name="Kraemer L."/>
            <person name="Andreson R."/>
            <person name="Gutowska M.A."/>
            <person name="Wolf J."/>
            <person name="Bergner S.V."/>
            <person name="Schilhabel M.B."/>
            <person name="Klostermeier U.C."/>
            <person name="Beiko R.G."/>
            <person name="Rosenstiel P."/>
            <person name="Hippler M."/>
            <person name="Laroche J."/>
        </authorList>
    </citation>
    <scope>NUCLEOTIDE SEQUENCE [LARGE SCALE GENOMIC DNA]</scope>
    <source>
        <strain evidence="3 4">CCMP1005</strain>
    </source>
</reference>
<dbReference type="GO" id="GO:0046872">
    <property type="term" value="F:metal ion binding"/>
    <property type="evidence" value="ECO:0007669"/>
    <property type="project" value="InterPro"/>
</dbReference>
<gene>
    <name evidence="3" type="ORF">THAOC_05536</name>
</gene>
<dbReference type="InterPro" id="IPR011249">
    <property type="entry name" value="Metalloenz_LuxS/M16"/>
</dbReference>
<feature type="non-terminal residue" evidence="3">
    <location>
        <position position="1"/>
    </location>
</feature>
<comment type="caution">
    <text evidence="3">The sequence shown here is derived from an EMBL/GenBank/DDBJ whole genome shotgun (WGS) entry which is preliminary data.</text>
</comment>
<evidence type="ECO:0000313" key="4">
    <source>
        <dbReference type="Proteomes" id="UP000266841"/>
    </source>
</evidence>
<dbReference type="SUPFAM" id="SSF63411">
    <property type="entry name" value="LuxS/MPP-like metallohydrolase"/>
    <property type="match status" value="2"/>
</dbReference>
<dbReference type="Proteomes" id="UP000266841">
    <property type="component" value="Unassembled WGS sequence"/>
</dbReference>
<dbReference type="OMA" id="LICTHEN"/>
<dbReference type="InterPro" id="IPR050626">
    <property type="entry name" value="Peptidase_M16"/>
</dbReference>
<evidence type="ECO:0000259" key="2">
    <source>
        <dbReference type="Pfam" id="PF05193"/>
    </source>
</evidence>
<protein>
    <recommendedName>
        <fullName evidence="2">Peptidase M16 C-terminal domain-containing protein</fullName>
    </recommendedName>
</protein>
<feature type="domain" description="Peptidase M16 C-terminal" evidence="2">
    <location>
        <begin position="192"/>
        <end position="411"/>
    </location>
</feature>
<dbReference type="AlphaFoldDB" id="K0TGU5"/>
<proteinExistence type="predicted"/>